<reference evidence="1" key="2">
    <citation type="journal article" date="2024" name="Plant">
        <title>Genomic evolution and insights into agronomic trait innovations of Sesamum species.</title>
        <authorList>
            <person name="Miao H."/>
            <person name="Wang L."/>
            <person name="Qu L."/>
            <person name="Liu H."/>
            <person name="Sun Y."/>
            <person name="Le M."/>
            <person name="Wang Q."/>
            <person name="Wei S."/>
            <person name="Zheng Y."/>
            <person name="Lin W."/>
            <person name="Duan Y."/>
            <person name="Cao H."/>
            <person name="Xiong S."/>
            <person name="Wang X."/>
            <person name="Wei L."/>
            <person name="Li C."/>
            <person name="Ma Q."/>
            <person name="Ju M."/>
            <person name="Zhao R."/>
            <person name="Li G."/>
            <person name="Mu C."/>
            <person name="Tian Q."/>
            <person name="Mei H."/>
            <person name="Zhang T."/>
            <person name="Gao T."/>
            <person name="Zhang H."/>
        </authorList>
    </citation>
    <scope>NUCLEOTIDE SEQUENCE</scope>
    <source>
        <strain evidence="1">G02</strain>
    </source>
</reference>
<dbReference type="EMBL" id="JACGWJ010000014">
    <property type="protein sequence ID" value="KAL0373495.1"/>
    <property type="molecule type" value="Genomic_DNA"/>
</dbReference>
<evidence type="ECO:0000313" key="1">
    <source>
        <dbReference type="EMBL" id="KAL0373495.1"/>
    </source>
</evidence>
<comment type="caution">
    <text evidence="1">The sequence shown here is derived from an EMBL/GenBank/DDBJ whole genome shotgun (WGS) entry which is preliminary data.</text>
</comment>
<dbReference type="AlphaFoldDB" id="A0AAW2R0K0"/>
<name>A0AAW2R0K0_SESRA</name>
<reference evidence="1" key="1">
    <citation type="submission" date="2020-06" db="EMBL/GenBank/DDBJ databases">
        <authorList>
            <person name="Li T."/>
            <person name="Hu X."/>
            <person name="Zhang T."/>
            <person name="Song X."/>
            <person name="Zhang H."/>
            <person name="Dai N."/>
            <person name="Sheng W."/>
            <person name="Hou X."/>
            <person name="Wei L."/>
        </authorList>
    </citation>
    <scope>NUCLEOTIDE SEQUENCE</scope>
    <source>
        <strain evidence="1">G02</strain>
        <tissue evidence="1">Leaf</tissue>
    </source>
</reference>
<organism evidence="1">
    <name type="scientific">Sesamum radiatum</name>
    <name type="common">Black benniseed</name>
    <dbReference type="NCBI Taxonomy" id="300843"/>
    <lineage>
        <taxon>Eukaryota</taxon>
        <taxon>Viridiplantae</taxon>
        <taxon>Streptophyta</taxon>
        <taxon>Embryophyta</taxon>
        <taxon>Tracheophyta</taxon>
        <taxon>Spermatophyta</taxon>
        <taxon>Magnoliopsida</taxon>
        <taxon>eudicotyledons</taxon>
        <taxon>Gunneridae</taxon>
        <taxon>Pentapetalae</taxon>
        <taxon>asterids</taxon>
        <taxon>lamiids</taxon>
        <taxon>Lamiales</taxon>
        <taxon>Pedaliaceae</taxon>
        <taxon>Sesamum</taxon>
    </lineage>
</organism>
<dbReference type="PANTHER" id="PTHR10775:SF185">
    <property type="entry name" value="OS08G0208400 PROTEIN"/>
    <property type="match status" value="1"/>
</dbReference>
<dbReference type="PANTHER" id="PTHR10775">
    <property type="entry name" value="OS08G0208400 PROTEIN"/>
    <property type="match status" value="1"/>
</dbReference>
<dbReference type="Pfam" id="PF02992">
    <property type="entry name" value="Transposase_21"/>
    <property type="match status" value="1"/>
</dbReference>
<proteinExistence type="predicted"/>
<gene>
    <name evidence="1" type="ORF">Sradi_3265200</name>
</gene>
<accession>A0AAW2R0K0</accession>
<protein>
    <submittedName>
        <fullName evidence="1">Uncharacterized protein</fullName>
    </submittedName>
</protein>
<dbReference type="InterPro" id="IPR004242">
    <property type="entry name" value="Transposase_21"/>
</dbReference>
<sequence>MNLNCRQLHDNIWLEYCKLSGDPRYKPTRDRNSKRKKSPYAILRYFPLTPQLQRLYASPAAAEHMKWHACHQTKEGSTSHPSDVEVWRHFDESYLDFAVEPRNARLALCTDGFTPQGQYGRTYSCWPVNLTPYNIPPEMCMKPRYMFL</sequence>